<reference evidence="2 3" key="1">
    <citation type="journal article" date="2014" name="Arch. Virol.">
        <title>Complete genome sequence of enterobacteria phage 4MG, a new member of the subgroup "PVP-SE1-like phage" of the "rV5-like viruses".</title>
        <authorList>
            <person name="Kim M."/>
            <person name="Heu S."/>
            <person name="Ryu S."/>
        </authorList>
    </citation>
    <scope>NUCLEOTIDE SEQUENCE [LARGE SCALE GENOMIC DNA]</scope>
</reference>
<protein>
    <submittedName>
        <fullName evidence="2">Hyphothetical protein</fullName>
    </submittedName>
</protein>
<sequence>MKIRIMMFLAVFFGLVMCSVAVAFCGGAKFGTDAFGWILATGMMVGVVGGLLAAALPDYR</sequence>
<evidence type="ECO:0000313" key="2">
    <source>
        <dbReference type="EMBL" id="AGZ17502.1"/>
    </source>
</evidence>
<dbReference type="OrthoDB" id="40290at10239"/>
<evidence type="ECO:0000313" key="3">
    <source>
        <dbReference type="Proteomes" id="UP000018620"/>
    </source>
</evidence>
<dbReference type="Proteomes" id="UP000018620">
    <property type="component" value="Segment"/>
</dbReference>
<keyword evidence="1" id="KW-0812">Transmembrane</keyword>
<dbReference type="KEGG" id="vg:17776278"/>
<dbReference type="EMBL" id="KF550303">
    <property type="protein sequence ID" value="AGZ17502.1"/>
    <property type="molecule type" value="Genomic_DNA"/>
</dbReference>
<feature type="transmembrane region" description="Helical" evidence="1">
    <location>
        <begin position="35"/>
        <end position="56"/>
    </location>
</feature>
<accession>V5KSV2</accession>
<keyword evidence="1" id="KW-1133">Transmembrane helix</keyword>
<gene>
    <name evidence="2" type="ORF">4MG_028</name>
</gene>
<organism evidence="2 3">
    <name type="scientific">Escherichia phage 4MG</name>
    <dbReference type="NCBI Taxonomy" id="1391428"/>
    <lineage>
        <taxon>Viruses</taxon>
        <taxon>Duplodnaviria</taxon>
        <taxon>Heunggongvirae</taxon>
        <taxon>Uroviricota</taxon>
        <taxon>Caudoviricetes</taxon>
        <taxon>Vequintavirinae</taxon>
        <taxon>Seunavirus</taxon>
        <taxon>Seunavirus 4MG</taxon>
    </lineage>
</organism>
<evidence type="ECO:0000256" key="1">
    <source>
        <dbReference type="SAM" id="Phobius"/>
    </source>
</evidence>
<keyword evidence="3" id="KW-1185">Reference proteome</keyword>
<name>V5KSV2_9CAUD</name>
<keyword evidence="1" id="KW-0472">Membrane</keyword>
<proteinExistence type="predicted"/>
<dbReference type="RefSeq" id="YP_008857244.1">
    <property type="nucleotide sequence ID" value="NC_022968.1"/>
</dbReference>